<dbReference type="PANTHER" id="PTHR14991">
    <property type="entry name" value="RING FINGER PROTEIN 32"/>
    <property type="match status" value="1"/>
</dbReference>
<feature type="region of interest" description="Disordered" evidence="4">
    <location>
        <begin position="345"/>
        <end position="388"/>
    </location>
</feature>
<dbReference type="Pfam" id="PF13639">
    <property type="entry name" value="zf-RING_2"/>
    <property type="match status" value="1"/>
</dbReference>
<reference evidence="6" key="3">
    <citation type="submission" date="2023-05" db="EMBL/GenBank/DDBJ databases">
        <authorList>
            <person name="Smith C.H."/>
        </authorList>
    </citation>
    <scope>NUCLEOTIDE SEQUENCE</scope>
    <source>
        <strain evidence="6">CHS0354</strain>
        <tissue evidence="6">Mantle</tissue>
    </source>
</reference>
<feature type="compositionally biased region" description="Basic and acidic residues" evidence="4">
    <location>
        <begin position="79"/>
        <end position="90"/>
    </location>
</feature>
<accession>A0AAE0W1Q3</accession>
<dbReference type="Proteomes" id="UP001195483">
    <property type="component" value="Unassembled WGS sequence"/>
</dbReference>
<dbReference type="EMBL" id="JAEAOA010001337">
    <property type="protein sequence ID" value="KAK3597060.1"/>
    <property type="molecule type" value="Genomic_DNA"/>
</dbReference>
<evidence type="ECO:0000259" key="5">
    <source>
        <dbReference type="PROSITE" id="PS50089"/>
    </source>
</evidence>
<gene>
    <name evidence="6" type="ORF">CHS0354_022064</name>
</gene>
<dbReference type="InterPro" id="IPR013083">
    <property type="entry name" value="Znf_RING/FYVE/PHD"/>
</dbReference>
<feature type="compositionally biased region" description="Polar residues" evidence="4">
    <location>
        <begin position="361"/>
        <end position="382"/>
    </location>
</feature>
<keyword evidence="1 3" id="KW-0863">Zinc-finger</keyword>
<evidence type="ECO:0000256" key="4">
    <source>
        <dbReference type="SAM" id="MobiDB-lite"/>
    </source>
</evidence>
<feature type="domain" description="RING-type" evidence="5">
    <location>
        <begin position="135"/>
        <end position="177"/>
    </location>
</feature>
<proteinExistence type="predicted"/>
<feature type="region of interest" description="Disordered" evidence="4">
    <location>
        <begin position="1"/>
        <end position="20"/>
    </location>
</feature>
<dbReference type="InterPro" id="IPR000048">
    <property type="entry name" value="IQ_motif_EF-hand-BS"/>
</dbReference>
<feature type="domain" description="RING-type" evidence="5">
    <location>
        <begin position="372"/>
        <end position="428"/>
    </location>
</feature>
<reference evidence="6" key="1">
    <citation type="journal article" date="2021" name="Genome Biol. Evol.">
        <title>A High-Quality Reference Genome for a Parasitic Bivalve with Doubly Uniparental Inheritance (Bivalvia: Unionida).</title>
        <authorList>
            <person name="Smith C.H."/>
        </authorList>
    </citation>
    <scope>NUCLEOTIDE SEQUENCE</scope>
    <source>
        <strain evidence="6">CHS0354</strain>
    </source>
</reference>
<name>A0AAE0W1Q3_9BIVA</name>
<sequence length="438" mass="49981">MNNPKAYGSKITVSQGTKQSDNTALTAVAIQDHLVKTYGLGDIIGPRRIGLGPAAKAKLKKPTRPVIDTGRKRATKSSKKPDEKDHEYVLDPKPPPLTLAQKLGLVEAPAQRLTELEWQGIKARSNDRNDSDLPCVICKEDFGFQDQVLLSCSHVFHKACLQAFERYSGRKTCPMCRKEQYQTRVIHEGAKTYKHKCAVRIQAAWRGYVVRCWYKKLREANPPKDPKLRQKFYEEKLKSITDRIVRSCDFHVNDFLRDIDQSLAVSRDVFRHFDAMFHQLSEGEWEEIQLKAVTRGDSDCPICLTPLVLQSYIEKNSIDKERTNTKELNTKPRQNVSHTLTTTLAKHQSSAKLRDKRKQTDSSSFQTSEHACENTNVNQSAAESIESKETKNRQTVLVSCSHVFHATCLQMFEELNVGESKHTCPVCRSLYQKRIIFM</sequence>
<dbReference type="InterPro" id="IPR001841">
    <property type="entry name" value="Znf_RING"/>
</dbReference>
<protein>
    <recommendedName>
        <fullName evidence="5">RING-type domain-containing protein</fullName>
    </recommendedName>
</protein>
<dbReference type="InterPro" id="IPR042862">
    <property type="entry name" value="RNF32"/>
</dbReference>
<dbReference type="PROSITE" id="PS50089">
    <property type="entry name" value="ZF_RING_2"/>
    <property type="match status" value="2"/>
</dbReference>
<evidence type="ECO:0000256" key="1">
    <source>
        <dbReference type="ARBA" id="ARBA00022771"/>
    </source>
</evidence>
<evidence type="ECO:0000256" key="3">
    <source>
        <dbReference type="PROSITE-ProRule" id="PRU00175"/>
    </source>
</evidence>
<dbReference type="CDD" id="cd23767">
    <property type="entry name" value="IQCD"/>
    <property type="match status" value="1"/>
</dbReference>
<keyword evidence="1 3" id="KW-0479">Metal-binding</keyword>
<feature type="region of interest" description="Disordered" evidence="4">
    <location>
        <begin position="55"/>
        <end position="93"/>
    </location>
</feature>
<feature type="compositionally biased region" description="Polar residues" evidence="4">
    <location>
        <begin position="11"/>
        <end position="20"/>
    </location>
</feature>
<dbReference type="PROSITE" id="PS50096">
    <property type="entry name" value="IQ"/>
    <property type="match status" value="1"/>
</dbReference>
<organism evidence="6 7">
    <name type="scientific">Potamilus streckersoni</name>
    <dbReference type="NCBI Taxonomy" id="2493646"/>
    <lineage>
        <taxon>Eukaryota</taxon>
        <taxon>Metazoa</taxon>
        <taxon>Spiralia</taxon>
        <taxon>Lophotrochozoa</taxon>
        <taxon>Mollusca</taxon>
        <taxon>Bivalvia</taxon>
        <taxon>Autobranchia</taxon>
        <taxon>Heteroconchia</taxon>
        <taxon>Palaeoheterodonta</taxon>
        <taxon>Unionida</taxon>
        <taxon>Unionoidea</taxon>
        <taxon>Unionidae</taxon>
        <taxon>Ambleminae</taxon>
        <taxon>Lampsilini</taxon>
        <taxon>Potamilus</taxon>
    </lineage>
</organism>
<evidence type="ECO:0000313" key="7">
    <source>
        <dbReference type="Proteomes" id="UP001195483"/>
    </source>
</evidence>
<keyword evidence="2" id="KW-0862">Zinc</keyword>
<evidence type="ECO:0000256" key="2">
    <source>
        <dbReference type="ARBA" id="ARBA00022833"/>
    </source>
</evidence>
<comment type="caution">
    <text evidence="6">The sequence shown here is derived from an EMBL/GenBank/DDBJ whole genome shotgun (WGS) entry which is preliminary data.</text>
</comment>
<dbReference type="CDD" id="cd16677">
    <property type="entry name" value="RING-H2_RNF32_rpt1"/>
    <property type="match status" value="1"/>
</dbReference>
<keyword evidence="7" id="KW-1185">Reference proteome</keyword>
<dbReference type="PANTHER" id="PTHR14991:SF0">
    <property type="entry name" value="RING FINGER PROTEIN 32"/>
    <property type="match status" value="1"/>
</dbReference>
<dbReference type="AlphaFoldDB" id="A0AAE0W1Q3"/>
<evidence type="ECO:0000313" key="6">
    <source>
        <dbReference type="EMBL" id="KAK3597060.1"/>
    </source>
</evidence>
<dbReference type="Gene3D" id="1.20.5.190">
    <property type="match status" value="1"/>
</dbReference>
<dbReference type="CDD" id="cd16678">
    <property type="entry name" value="RING-H2_RNF32_rpt2"/>
    <property type="match status" value="1"/>
</dbReference>
<reference evidence="6" key="2">
    <citation type="journal article" date="2021" name="Genome Biol. Evol.">
        <title>Developing a high-quality reference genome for a parasitic bivalve with doubly uniparental inheritance (Bivalvia: Unionida).</title>
        <authorList>
            <person name="Smith C.H."/>
        </authorList>
    </citation>
    <scope>NUCLEOTIDE SEQUENCE</scope>
    <source>
        <strain evidence="6">CHS0354</strain>
        <tissue evidence="6">Mantle</tissue>
    </source>
</reference>
<dbReference type="SMART" id="SM00015">
    <property type="entry name" value="IQ"/>
    <property type="match status" value="1"/>
</dbReference>
<dbReference type="SUPFAM" id="SSF57850">
    <property type="entry name" value="RING/U-box"/>
    <property type="match status" value="2"/>
</dbReference>
<dbReference type="SMART" id="SM00184">
    <property type="entry name" value="RING"/>
    <property type="match status" value="2"/>
</dbReference>
<dbReference type="GO" id="GO:0008270">
    <property type="term" value="F:zinc ion binding"/>
    <property type="evidence" value="ECO:0007669"/>
    <property type="project" value="UniProtKB-KW"/>
</dbReference>
<dbReference type="Gene3D" id="3.30.40.10">
    <property type="entry name" value="Zinc/RING finger domain, C3HC4 (zinc finger)"/>
    <property type="match status" value="2"/>
</dbReference>
<dbReference type="Pfam" id="PF00612">
    <property type="entry name" value="IQ"/>
    <property type="match status" value="1"/>
</dbReference>